<name>A0A511JD00_9CELL</name>
<sequence>MTTNVTVETDRKDERKRKRGAIVKFSLAGAALLGIAAAATSANWSDDAWFTADATAADGIELQGSVDGGTTWELADTAPGITFSPTELVNMVPDSTYTFEVQLWNDSDVPLDVVAATVVGGGILADVQDVTVSADDPGVIAAGDDSTVVEVTVVTPVDWDEVNIGGTGTVTLQFTGTTLSNP</sequence>
<keyword evidence="1" id="KW-1133">Transmembrane helix</keyword>
<evidence type="ECO:0000313" key="3">
    <source>
        <dbReference type="Proteomes" id="UP000321720"/>
    </source>
</evidence>
<gene>
    <name evidence="2" type="ORF">CCO02nite_25350</name>
</gene>
<organism evidence="2 3">
    <name type="scientific">Cellulomonas composti</name>
    <dbReference type="NCBI Taxonomy" id="266130"/>
    <lineage>
        <taxon>Bacteria</taxon>
        <taxon>Bacillati</taxon>
        <taxon>Actinomycetota</taxon>
        <taxon>Actinomycetes</taxon>
        <taxon>Micrococcales</taxon>
        <taxon>Cellulomonadaceae</taxon>
        <taxon>Cellulomonas</taxon>
    </lineage>
</organism>
<evidence type="ECO:0000256" key="1">
    <source>
        <dbReference type="SAM" id="Phobius"/>
    </source>
</evidence>
<reference evidence="2 3" key="1">
    <citation type="submission" date="2019-07" db="EMBL/GenBank/DDBJ databases">
        <title>Whole genome shotgun sequence of Cellulomonas composti NBRC 100758.</title>
        <authorList>
            <person name="Hosoyama A."/>
            <person name="Uohara A."/>
            <person name="Ohji S."/>
            <person name="Ichikawa N."/>
        </authorList>
    </citation>
    <scope>NUCLEOTIDE SEQUENCE [LARGE SCALE GENOMIC DNA]</scope>
    <source>
        <strain evidence="2 3">NBRC 100758</strain>
    </source>
</reference>
<accession>A0A511JD00</accession>
<proteinExistence type="predicted"/>
<dbReference type="RefSeq" id="WP_146843512.1">
    <property type="nucleotide sequence ID" value="NZ_BJWG01000012.1"/>
</dbReference>
<dbReference type="EMBL" id="BJWG01000012">
    <property type="protein sequence ID" value="GEL95877.1"/>
    <property type="molecule type" value="Genomic_DNA"/>
</dbReference>
<protein>
    <recommendedName>
        <fullName evidence="4">Ribosomally synthesized peptide with SipW-like signal peptide</fullName>
    </recommendedName>
</protein>
<feature type="transmembrane region" description="Helical" evidence="1">
    <location>
        <begin position="21"/>
        <end position="39"/>
    </location>
</feature>
<evidence type="ECO:0000313" key="2">
    <source>
        <dbReference type="EMBL" id="GEL95877.1"/>
    </source>
</evidence>
<keyword evidence="3" id="KW-1185">Reference proteome</keyword>
<dbReference type="AlphaFoldDB" id="A0A511JD00"/>
<keyword evidence="1" id="KW-0812">Transmembrane</keyword>
<dbReference type="Proteomes" id="UP000321720">
    <property type="component" value="Unassembled WGS sequence"/>
</dbReference>
<comment type="caution">
    <text evidence="2">The sequence shown here is derived from an EMBL/GenBank/DDBJ whole genome shotgun (WGS) entry which is preliminary data.</text>
</comment>
<evidence type="ECO:0008006" key="4">
    <source>
        <dbReference type="Google" id="ProtNLM"/>
    </source>
</evidence>
<keyword evidence="1" id="KW-0472">Membrane</keyword>